<dbReference type="Proteomes" id="UP001057280">
    <property type="component" value="Unassembled WGS sequence"/>
</dbReference>
<feature type="coiled-coil region" evidence="1">
    <location>
        <begin position="61"/>
        <end position="92"/>
    </location>
</feature>
<dbReference type="EMBL" id="JACACB010000028">
    <property type="protein sequence ID" value="MCO8298657.1"/>
    <property type="molecule type" value="Genomic_DNA"/>
</dbReference>
<evidence type="ECO:0000313" key="3">
    <source>
        <dbReference type="Proteomes" id="UP001057280"/>
    </source>
</evidence>
<dbReference type="Pfam" id="PF07374">
    <property type="entry name" value="DUF1492"/>
    <property type="match status" value="1"/>
</dbReference>
<keyword evidence="1" id="KW-0175">Coiled coil</keyword>
<comment type="caution">
    <text evidence="2">The sequence shown here is derived from an EMBL/GenBank/DDBJ whole genome shotgun (WGS) entry which is preliminary data.</text>
</comment>
<evidence type="ECO:0000256" key="1">
    <source>
        <dbReference type="SAM" id="Coils"/>
    </source>
</evidence>
<feature type="coiled-coil region" evidence="1">
    <location>
        <begin position="3"/>
        <end position="30"/>
    </location>
</feature>
<dbReference type="AlphaFoldDB" id="A0AB35HR70"/>
<dbReference type="RefSeq" id="WP_253210249.1">
    <property type="nucleotide sequence ID" value="NZ_JACACB010000028.1"/>
</dbReference>
<protein>
    <submittedName>
        <fullName evidence="2">DUF1492 domain-containing protein</fullName>
    </submittedName>
</protein>
<reference evidence="2" key="2">
    <citation type="journal article" date="2021" name="BMC Microbiol.">
        <title>The diversity among the species Tetragenococcus halophilus including new isolates from a lupine seed fermentation.</title>
        <authorList>
            <person name="Link T."/>
            <person name="Vogel R.F."/>
            <person name="Ehrmann M.A."/>
        </authorList>
    </citation>
    <scope>NUCLEOTIDE SEQUENCE</scope>
    <source>
        <strain evidence="2">TMW 2.2257</strain>
    </source>
</reference>
<reference evidence="2" key="1">
    <citation type="submission" date="2020-06" db="EMBL/GenBank/DDBJ databases">
        <authorList>
            <person name="Link T."/>
            <person name="Ehrmann M."/>
        </authorList>
    </citation>
    <scope>NUCLEOTIDE SEQUENCE</scope>
    <source>
        <strain evidence="2">TMW 2.2257</strain>
    </source>
</reference>
<proteinExistence type="predicted"/>
<dbReference type="InterPro" id="IPR010861">
    <property type="entry name" value="DUF1492"/>
</dbReference>
<gene>
    <name evidence="2" type="ORF">HXW75_09250</name>
</gene>
<evidence type="ECO:0000313" key="2">
    <source>
        <dbReference type="EMBL" id="MCO8298657.1"/>
    </source>
</evidence>
<sequence>MDAKKYLEDVKFIDYEIDSLEKEKERLLQSLESSPDISEEKVTSSPAGSYDDKVIKVVEKRSKLEDKINSKVDELVDLKEEAIDMIDQLDNRWHRIILRRRYIDGDSLVDITNDLPYVYKSVNRLHDEAMENFRKIYNMS</sequence>
<organism evidence="2 3">
    <name type="scientific">Tetragenococcus halophilus</name>
    <name type="common">Pediococcus halophilus</name>
    <dbReference type="NCBI Taxonomy" id="51669"/>
    <lineage>
        <taxon>Bacteria</taxon>
        <taxon>Bacillati</taxon>
        <taxon>Bacillota</taxon>
        <taxon>Bacilli</taxon>
        <taxon>Lactobacillales</taxon>
        <taxon>Enterococcaceae</taxon>
        <taxon>Tetragenococcus</taxon>
    </lineage>
</organism>
<name>A0AB35HR70_TETHA</name>
<accession>A0AB35HR70</accession>